<keyword evidence="1" id="KW-0472">Membrane</keyword>
<gene>
    <name evidence="2" type="ORF">JOC58_000408</name>
</gene>
<accession>A0ABU1ITM0</accession>
<sequence length="51" mass="5494">MFKIVVYPIIMIGIWLALLGSSIENPAPIENMPETGGGLPLPSISYEGNSY</sequence>
<keyword evidence="3" id="KW-1185">Reference proteome</keyword>
<evidence type="ECO:0000256" key="1">
    <source>
        <dbReference type="SAM" id="Phobius"/>
    </source>
</evidence>
<organism evidence="2 3">
    <name type="scientific">Paenibacillus hunanensis</name>
    <dbReference type="NCBI Taxonomy" id="539262"/>
    <lineage>
        <taxon>Bacteria</taxon>
        <taxon>Bacillati</taxon>
        <taxon>Bacillota</taxon>
        <taxon>Bacilli</taxon>
        <taxon>Bacillales</taxon>
        <taxon>Paenibacillaceae</taxon>
        <taxon>Paenibacillus</taxon>
    </lineage>
</organism>
<feature type="transmembrane region" description="Helical" evidence="1">
    <location>
        <begin position="6"/>
        <end position="23"/>
    </location>
</feature>
<comment type="caution">
    <text evidence="2">The sequence shown here is derived from an EMBL/GenBank/DDBJ whole genome shotgun (WGS) entry which is preliminary data.</text>
</comment>
<evidence type="ECO:0000313" key="2">
    <source>
        <dbReference type="EMBL" id="MDR6242524.1"/>
    </source>
</evidence>
<protein>
    <submittedName>
        <fullName evidence="2">Uncharacterized protein</fullName>
    </submittedName>
</protein>
<proteinExistence type="predicted"/>
<name>A0ABU1ITM0_9BACL</name>
<dbReference type="RefSeq" id="WP_188774973.1">
    <property type="nucleotide sequence ID" value="NZ_BMMB01000003.1"/>
</dbReference>
<dbReference type="Proteomes" id="UP001185028">
    <property type="component" value="Unassembled WGS sequence"/>
</dbReference>
<reference evidence="2 3" key="1">
    <citation type="submission" date="2023-07" db="EMBL/GenBank/DDBJ databases">
        <title>Genomic Encyclopedia of Type Strains, Phase IV (KMG-IV): sequencing the most valuable type-strain genomes for metagenomic binning, comparative biology and taxonomic classification.</title>
        <authorList>
            <person name="Goeker M."/>
        </authorList>
    </citation>
    <scope>NUCLEOTIDE SEQUENCE [LARGE SCALE GENOMIC DNA]</scope>
    <source>
        <strain evidence="2 3">DSM 22170</strain>
    </source>
</reference>
<keyword evidence="1" id="KW-0812">Transmembrane</keyword>
<keyword evidence="1" id="KW-1133">Transmembrane helix</keyword>
<dbReference type="EMBL" id="JAVDQH010000001">
    <property type="protein sequence ID" value="MDR6242524.1"/>
    <property type="molecule type" value="Genomic_DNA"/>
</dbReference>
<evidence type="ECO:0000313" key="3">
    <source>
        <dbReference type="Proteomes" id="UP001185028"/>
    </source>
</evidence>